<dbReference type="OrthoDB" id="2397642at2"/>
<dbReference type="Proteomes" id="UP000254100">
    <property type="component" value="Unassembled WGS sequence"/>
</dbReference>
<dbReference type="GO" id="GO:0005576">
    <property type="term" value="C:extracellular region"/>
    <property type="evidence" value="ECO:0007669"/>
    <property type="project" value="UniProtKB-SubCell"/>
</dbReference>
<evidence type="ECO:0000256" key="2">
    <source>
        <dbReference type="ARBA" id="ARBA00006367"/>
    </source>
</evidence>
<evidence type="ECO:0000313" key="8">
    <source>
        <dbReference type="EMBL" id="KIX91493.1"/>
    </source>
</evidence>
<keyword evidence="4" id="KW-0800">Toxin</keyword>
<evidence type="ECO:0000256" key="7">
    <source>
        <dbReference type="ARBA" id="ARBA00023026"/>
    </source>
</evidence>
<keyword evidence="7" id="KW-0843">Virulence</keyword>
<dbReference type="RefSeq" id="WP_044358996.1">
    <property type="nucleotide sequence ID" value="NZ_JXWY01000012.1"/>
</dbReference>
<evidence type="ECO:0000256" key="1">
    <source>
        <dbReference type="ARBA" id="ARBA00004613"/>
    </source>
</evidence>
<keyword evidence="5" id="KW-0354">Hemolysis</keyword>
<dbReference type="GO" id="GO:0031640">
    <property type="term" value="P:killing of cells of another organism"/>
    <property type="evidence" value="ECO:0007669"/>
    <property type="project" value="UniProtKB-KW"/>
</dbReference>
<keyword evidence="3" id="KW-0964">Secreted</keyword>
<reference evidence="8 10" key="1">
    <citation type="submission" date="2015-01" db="EMBL/GenBank/DDBJ databases">
        <authorList>
            <person name="Guo J."/>
        </authorList>
    </citation>
    <scope>NUCLEOTIDE SEQUENCE [LARGE SCALE GENOMIC DNA]</scope>
    <source>
        <strain evidence="8 10">DSM 22147</strain>
    </source>
</reference>
<dbReference type="AlphaFoldDB" id="A0A0D6XUH1"/>
<evidence type="ECO:0000313" key="10">
    <source>
        <dbReference type="Proteomes" id="UP000032366"/>
    </source>
</evidence>
<accession>A0A0D6XUH1</accession>
<organism evidence="9 11">
    <name type="scientific">Staphylococcus microti</name>
    <dbReference type="NCBI Taxonomy" id="569857"/>
    <lineage>
        <taxon>Bacteria</taxon>
        <taxon>Bacillati</taxon>
        <taxon>Bacillota</taxon>
        <taxon>Bacilli</taxon>
        <taxon>Bacillales</taxon>
        <taxon>Staphylococcaceae</taxon>
        <taxon>Staphylococcus</taxon>
    </lineage>
</organism>
<keyword evidence="6" id="KW-0204">Cytolysis</keyword>
<dbReference type="EMBL" id="UHDT01000001">
    <property type="protein sequence ID" value="SUM56439.1"/>
    <property type="molecule type" value="Genomic_DNA"/>
</dbReference>
<evidence type="ECO:0000256" key="6">
    <source>
        <dbReference type="ARBA" id="ARBA00022852"/>
    </source>
</evidence>
<dbReference type="Pfam" id="PF05480">
    <property type="entry name" value="PSMbeta"/>
    <property type="match status" value="1"/>
</dbReference>
<dbReference type="Proteomes" id="UP000032366">
    <property type="component" value="Unassembled WGS sequence"/>
</dbReference>
<dbReference type="GO" id="GO:0090729">
    <property type="term" value="F:toxin activity"/>
    <property type="evidence" value="ECO:0007669"/>
    <property type="project" value="UniProtKB-KW"/>
</dbReference>
<name>A0A0D6XUH1_9STAP</name>
<sequence>MKGLFEAINGIVTSAINHEWTDLGTSIVSTVEQGVGLLTNILGLG</sequence>
<evidence type="ECO:0000256" key="5">
    <source>
        <dbReference type="ARBA" id="ARBA00022735"/>
    </source>
</evidence>
<reference evidence="9 11" key="2">
    <citation type="submission" date="2018-06" db="EMBL/GenBank/DDBJ databases">
        <authorList>
            <consortium name="Pathogen Informatics"/>
            <person name="Doyle S."/>
        </authorList>
    </citation>
    <scope>NUCLEOTIDE SEQUENCE [LARGE SCALE GENOMIC DNA]</scope>
    <source>
        <strain evidence="9 11">NCTC13832</strain>
    </source>
</reference>
<evidence type="ECO:0000313" key="9">
    <source>
        <dbReference type="EMBL" id="SUM56439.1"/>
    </source>
</evidence>
<comment type="similarity">
    <text evidence="2">Belongs to the staphylococcal hemolytic protein family.</text>
</comment>
<protein>
    <submittedName>
        <fullName evidence="8 9">Hemolysin-H1C</fullName>
    </submittedName>
</protein>
<gene>
    <name evidence="9" type="ORF">NCTC13832_00070</name>
    <name evidence="8" type="ORF">TP70_02140</name>
</gene>
<evidence type="ECO:0000313" key="11">
    <source>
        <dbReference type="Proteomes" id="UP000254100"/>
    </source>
</evidence>
<keyword evidence="10" id="KW-1185">Reference proteome</keyword>
<evidence type="ECO:0000256" key="3">
    <source>
        <dbReference type="ARBA" id="ARBA00022525"/>
    </source>
</evidence>
<dbReference type="InterPro" id="IPR008846">
    <property type="entry name" value="PSMbeta"/>
</dbReference>
<dbReference type="EMBL" id="JXWY01000012">
    <property type="protein sequence ID" value="KIX91493.1"/>
    <property type="molecule type" value="Genomic_DNA"/>
</dbReference>
<comment type="subcellular location">
    <subcellularLocation>
        <location evidence="1">Secreted</location>
    </subcellularLocation>
</comment>
<evidence type="ECO:0000256" key="4">
    <source>
        <dbReference type="ARBA" id="ARBA00022656"/>
    </source>
</evidence>
<proteinExistence type="inferred from homology"/>